<feature type="repeat" description="NHL" evidence="8">
    <location>
        <begin position="541"/>
        <end position="584"/>
    </location>
</feature>
<dbReference type="PROSITE" id="PS51125">
    <property type="entry name" value="NHL"/>
    <property type="match status" value="1"/>
</dbReference>
<dbReference type="GeneID" id="110235202"/>
<feature type="repeat" description="Filamin" evidence="7">
    <location>
        <begin position="455"/>
        <end position="531"/>
    </location>
</feature>
<keyword evidence="3" id="KW-0677">Repeat</keyword>
<keyword evidence="13" id="KW-1185">Reference proteome</keyword>
<dbReference type="KEGG" id="epa:110235202"/>
<evidence type="ECO:0000256" key="7">
    <source>
        <dbReference type="PROSITE-ProRule" id="PRU00087"/>
    </source>
</evidence>
<dbReference type="PROSITE" id="PS50194">
    <property type="entry name" value="FILAMIN_REPEAT"/>
    <property type="match status" value="1"/>
</dbReference>
<evidence type="ECO:0000256" key="5">
    <source>
        <dbReference type="ARBA" id="ARBA00022833"/>
    </source>
</evidence>
<organism evidence="12 13">
    <name type="scientific">Exaiptasia diaphana</name>
    <name type="common">Tropical sea anemone</name>
    <name type="synonym">Aiptasia pulchella</name>
    <dbReference type="NCBI Taxonomy" id="2652724"/>
    <lineage>
        <taxon>Eukaryota</taxon>
        <taxon>Metazoa</taxon>
        <taxon>Cnidaria</taxon>
        <taxon>Anthozoa</taxon>
        <taxon>Hexacorallia</taxon>
        <taxon>Actiniaria</taxon>
        <taxon>Aiptasiidae</taxon>
        <taxon>Exaiptasia</taxon>
    </lineage>
</organism>
<dbReference type="SUPFAM" id="SSF57845">
    <property type="entry name" value="B-box zinc-binding domain"/>
    <property type="match status" value="1"/>
</dbReference>
<dbReference type="SMART" id="SM00336">
    <property type="entry name" value="BBOX"/>
    <property type="match status" value="2"/>
</dbReference>
<proteinExistence type="inferred from homology"/>
<dbReference type="SMART" id="SM00184">
    <property type="entry name" value="RING"/>
    <property type="match status" value="1"/>
</dbReference>
<dbReference type="InterPro" id="IPR001841">
    <property type="entry name" value="Znf_RING"/>
</dbReference>
<feature type="coiled-coil region" evidence="9">
    <location>
        <begin position="260"/>
        <end position="319"/>
    </location>
</feature>
<keyword evidence="4 6" id="KW-0863">Zinc-finger</keyword>
<dbReference type="Gene3D" id="2.120.10.30">
    <property type="entry name" value="TolB, C-terminal domain"/>
    <property type="match status" value="1"/>
</dbReference>
<accession>A0A913WZ16</accession>
<feature type="domain" description="RING-type" evidence="10">
    <location>
        <begin position="71"/>
        <end position="115"/>
    </location>
</feature>
<evidence type="ECO:0000256" key="9">
    <source>
        <dbReference type="SAM" id="Coils"/>
    </source>
</evidence>
<reference evidence="12" key="1">
    <citation type="submission" date="2022-11" db="UniProtKB">
        <authorList>
            <consortium name="EnsemblMetazoa"/>
        </authorList>
    </citation>
    <scope>IDENTIFICATION</scope>
</reference>
<dbReference type="SUPFAM" id="SSF101898">
    <property type="entry name" value="NHL repeat"/>
    <property type="match status" value="1"/>
</dbReference>
<dbReference type="Pfam" id="PF00630">
    <property type="entry name" value="Filamin"/>
    <property type="match status" value="1"/>
</dbReference>
<dbReference type="InterPro" id="IPR000315">
    <property type="entry name" value="Znf_B-box"/>
</dbReference>
<comment type="similarity">
    <text evidence="1">Belongs to the TRIM/RBCC family.</text>
</comment>
<keyword evidence="9" id="KW-0175">Coiled coil</keyword>
<evidence type="ECO:0000259" key="11">
    <source>
        <dbReference type="PROSITE" id="PS50119"/>
    </source>
</evidence>
<dbReference type="OMA" id="DECITAH"/>
<dbReference type="CDD" id="cd05819">
    <property type="entry name" value="NHL"/>
    <property type="match status" value="1"/>
</dbReference>
<evidence type="ECO:0000313" key="13">
    <source>
        <dbReference type="Proteomes" id="UP000887567"/>
    </source>
</evidence>
<sequence>MISFEIFYRLKATKLSKLYSQCSKISPMTSQGESPKSTRSLSRNAPSLYTRSTTMATVSEYADILEEELTCSVCSDVFKEPKTLQCFHKFCFECIKGWIDRCNRDKQLARCPICKEKIFIPEGNVSKLRSSFYLESLLQLLDAMKSAPKTSAENAQKGENFPICVSCEKRAKQVAFCPQCGGMICNDCVNIHNTLKTFKDEHQATLFADFKKEHVNSYIRNQVHCQEKFHDKNKLEYYCQNCSKCICQKCAATKHSTHNKVSIEEAAEQAKQSMEEDMNRVERLKDKYLQELELSKQNMERYGKEIDIANKKVRDTTKEYMKMIQDHETLMIATLNNLWQDQKAANDKEQQEINAGIVFLSDFNLRSQELQEQNVSHFILQSQQELPQRCEELLGKKSSLLSKQPTYRNATVEYIPKPHVTQFLQDLGKIAESVTDPSRCSMESLKDVLCGFINEFQIVTRNTEGKLCSTKRSMLDVKINDSDGHDVGWDIIESGTGQFTVTYTAVKPSPYNVSVKIGGRSISNSPKTIKTLDPKEEFKPVKIFSGEGFGKSQLKGPCAMAIGNSGEIAIADYVIHRIAIFSVDGQFLREFGHEGIQDGELSGPCGVVYNDDTILVSDNPLSNGRIQEFDTKGNFLKTMYKERKIVILTMCTSDEHIAVCCQGDKDVHSCIKLFSKQTGQVVQEFSGNKNQMPFHVAYGNSKYFVTFIDNSYIHVFDKKGVFQKKFGEKAKREGQTISNCLGGLAVYGSDMILVCDSFNHRVQLYTQSGRLIRSFGHHGTNVGEMHGPVDVVVTSDGKVLVLEYHGNRVQIWQ</sequence>
<evidence type="ECO:0000256" key="8">
    <source>
        <dbReference type="PROSITE-ProRule" id="PRU00504"/>
    </source>
</evidence>
<name>A0A913WZ16_EXADI</name>
<dbReference type="Gene3D" id="2.40.10.500">
    <property type="match status" value="1"/>
</dbReference>
<dbReference type="SUPFAM" id="SSF81296">
    <property type="entry name" value="E set domains"/>
    <property type="match status" value="1"/>
</dbReference>
<dbReference type="InterPro" id="IPR011042">
    <property type="entry name" value="6-blade_b-propeller_TolB-like"/>
</dbReference>
<dbReference type="CDD" id="cd19769">
    <property type="entry name" value="Bbox2_TRIM16-like"/>
    <property type="match status" value="1"/>
</dbReference>
<dbReference type="InterPro" id="IPR001258">
    <property type="entry name" value="NHL_repeat"/>
</dbReference>
<dbReference type="Gene3D" id="3.30.40.10">
    <property type="entry name" value="Zinc/RING finger domain, C3HC4 (zinc finger)"/>
    <property type="match status" value="1"/>
</dbReference>
<dbReference type="OrthoDB" id="8062037at2759"/>
<evidence type="ECO:0000313" key="12">
    <source>
        <dbReference type="EnsemblMetazoa" id="XP_020896302.1"/>
    </source>
</evidence>
<dbReference type="InterPro" id="IPR018957">
    <property type="entry name" value="Znf_C3HC4_RING-type"/>
</dbReference>
<evidence type="ECO:0000256" key="3">
    <source>
        <dbReference type="ARBA" id="ARBA00022737"/>
    </source>
</evidence>
<dbReference type="EnsemblMetazoa" id="XM_021040643.2">
    <property type="protein sequence ID" value="XP_020896302.1"/>
    <property type="gene ID" value="LOC110235202"/>
</dbReference>
<evidence type="ECO:0000256" key="1">
    <source>
        <dbReference type="ARBA" id="ARBA00008518"/>
    </source>
</evidence>
<feature type="domain" description="B box-type" evidence="11">
    <location>
        <begin position="220"/>
        <end position="263"/>
    </location>
</feature>
<dbReference type="SMART" id="SM00557">
    <property type="entry name" value="IG_FLMN"/>
    <property type="match status" value="1"/>
</dbReference>
<dbReference type="InterPro" id="IPR047153">
    <property type="entry name" value="TRIM45/56/19-like"/>
</dbReference>
<dbReference type="Gene3D" id="2.60.40.10">
    <property type="entry name" value="Immunoglobulins"/>
    <property type="match status" value="1"/>
</dbReference>
<dbReference type="InterPro" id="IPR017868">
    <property type="entry name" value="Filamin/ABP280_repeat-like"/>
</dbReference>
<protein>
    <submittedName>
        <fullName evidence="12">Uncharacterized protein</fullName>
    </submittedName>
</protein>
<dbReference type="PROSITE" id="PS50089">
    <property type="entry name" value="ZF_RING_2"/>
    <property type="match status" value="1"/>
</dbReference>
<evidence type="ECO:0000256" key="6">
    <source>
        <dbReference type="PROSITE-ProRule" id="PRU00024"/>
    </source>
</evidence>
<dbReference type="GO" id="GO:0008270">
    <property type="term" value="F:zinc ion binding"/>
    <property type="evidence" value="ECO:0007669"/>
    <property type="project" value="UniProtKB-KW"/>
</dbReference>
<dbReference type="InterPro" id="IPR001298">
    <property type="entry name" value="Filamin/ABP280_rpt"/>
</dbReference>
<dbReference type="PANTHER" id="PTHR25462:SF296">
    <property type="entry name" value="MEIOTIC P26, ISOFORM F"/>
    <property type="match status" value="1"/>
</dbReference>
<dbReference type="PANTHER" id="PTHR25462">
    <property type="entry name" value="BONUS, ISOFORM C-RELATED"/>
    <property type="match status" value="1"/>
</dbReference>
<keyword evidence="5" id="KW-0862">Zinc</keyword>
<dbReference type="InterPro" id="IPR014756">
    <property type="entry name" value="Ig_E-set"/>
</dbReference>
<dbReference type="AlphaFoldDB" id="A0A913WZ16"/>
<dbReference type="RefSeq" id="XP_020896302.1">
    <property type="nucleotide sequence ID" value="XM_021040643.2"/>
</dbReference>
<evidence type="ECO:0000259" key="10">
    <source>
        <dbReference type="PROSITE" id="PS50089"/>
    </source>
</evidence>
<dbReference type="InterPro" id="IPR013083">
    <property type="entry name" value="Znf_RING/FYVE/PHD"/>
</dbReference>
<dbReference type="InterPro" id="IPR017907">
    <property type="entry name" value="Znf_RING_CS"/>
</dbReference>
<dbReference type="Proteomes" id="UP000887567">
    <property type="component" value="Unplaced"/>
</dbReference>
<dbReference type="PROSITE" id="PS00518">
    <property type="entry name" value="ZF_RING_1"/>
    <property type="match status" value="1"/>
</dbReference>
<dbReference type="SUPFAM" id="SSF57850">
    <property type="entry name" value="RING/U-box"/>
    <property type="match status" value="1"/>
</dbReference>
<dbReference type="Pfam" id="PF00643">
    <property type="entry name" value="zf-B_box"/>
    <property type="match status" value="1"/>
</dbReference>
<dbReference type="PROSITE" id="PS50119">
    <property type="entry name" value="ZF_BBOX"/>
    <property type="match status" value="1"/>
</dbReference>
<dbReference type="Pfam" id="PF00097">
    <property type="entry name" value="zf-C3HC4"/>
    <property type="match status" value="1"/>
</dbReference>
<evidence type="ECO:0000256" key="2">
    <source>
        <dbReference type="ARBA" id="ARBA00022723"/>
    </source>
</evidence>
<evidence type="ECO:0000256" key="4">
    <source>
        <dbReference type="ARBA" id="ARBA00022771"/>
    </source>
</evidence>
<keyword evidence="2" id="KW-0479">Metal-binding</keyword>
<dbReference type="InterPro" id="IPR013783">
    <property type="entry name" value="Ig-like_fold"/>
</dbReference>
<dbReference type="Gene3D" id="3.30.160.60">
    <property type="entry name" value="Classic Zinc Finger"/>
    <property type="match status" value="1"/>
</dbReference>